<dbReference type="RefSeq" id="WP_133818386.1">
    <property type="nucleotide sequence ID" value="NZ_SNZH01000005.1"/>
</dbReference>
<proteinExistence type="predicted"/>
<reference evidence="1 2" key="1">
    <citation type="submission" date="2019-03" db="EMBL/GenBank/DDBJ databases">
        <title>Genomic Encyclopedia of Type Strains, Phase IV (KMG-IV): sequencing the most valuable type-strain genomes for metagenomic binning, comparative biology and taxonomic classification.</title>
        <authorList>
            <person name="Goeker M."/>
        </authorList>
    </citation>
    <scope>NUCLEOTIDE SEQUENCE [LARGE SCALE GENOMIC DNA]</scope>
    <source>
        <strain evidence="1 2">DSM 21667</strain>
    </source>
</reference>
<dbReference type="Proteomes" id="UP000295293">
    <property type="component" value="Unassembled WGS sequence"/>
</dbReference>
<dbReference type="OrthoDB" id="266253at2"/>
<sequence length="857" mass="91530">MSCKHDCETPPLFPRRIDNRPGLARIDYRIGHYADVRAHLLAQLDRSPLLAGLTHREADDPAIALLEGDAIVIDILAFYQSLYANEAYLRTAQWPQSIADLVRLSGYRLAPGVAGEATFALLVKGNRPISVPAGFGLKAQLEASDKPVEFETRHGIEAVPALSAFALYRPRLTPALTNGSRVLRLGTGAAALKPGDRLLLGQAQGNAQAARLLNTEIVEIEKIHESFGQRFATLKTGLVRTTAVGSLRAYKIGESLRHFGHAAPATISTVSADGVPSTRTTSYLRRVDSTTGGDVSPALAALDLPLEREFDAIRPGDHVVVQGRFSALPGSVAHRYSLVRRVTDSESRSLAWGMQTGASNVLSLNASLLVHDGGHGHPYSDVRSLGVMQVTAEPFTVYSDYAPTAATNGNSLRYYGRAEDARALKGRRLLLADAAGATQSLRVQSVGTQAVAGDAFHLVQLDRPVAYADFPYEQALFGVHANLVDASQGKTIARSAIGSGDARALFQTFALPKSPLTYLFDAARTPAQVPALEVYVDAIRWNRVDTLFNAGPLDTVYIVREAEDGSSCVQFGDGKTGARPGSGQNNIVAVYRTGIGAHGLRKADTTPQASGKLAGLDKVLLPAAVTTGCEAESAGSARRTAPARLQSLGRLVSIADYEAETRMLPNVLKANARWDAPDGVPAIVLTVLTRSGAAADLEQIRDALTHYSRCRGPARHPFLAFNGTRRYVRIDALVGYDAAHLPDEVTHAIRIALGPAGSDVVSGDAGLFGLEQREFHSNVHISQIIAAIQQVPGVVWVRLRAAQVLPAGDDPLLLPLPLLKTIPSPTLSCPPRQLLALHDSHLNLALVDARLSAECPP</sequence>
<protein>
    <submittedName>
        <fullName evidence="1">Putative phage baseplate assembly protein</fullName>
    </submittedName>
</protein>
<organism evidence="1 2">
    <name type="scientific">Tahibacter aquaticus</name>
    <dbReference type="NCBI Taxonomy" id="520092"/>
    <lineage>
        <taxon>Bacteria</taxon>
        <taxon>Pseudomonadati</taxon>
        <taxon>Pseudomonadota</taxon>
        <taxon>Gammaproteobacteria</taxon>
        <taxon>Lysobacterales</taxon>
        <taxon>Rhodanobacteraceae</taxon>
        <taxon>Tahibacter</taxon>
    </lineage>
</organism>
<evidence type="ECO:0000313" key="1">
    <source>
        <dbReference type="EMBL" id="TDR44867.1"/>
    </source>
</evidence>
<dbReference type="AlphaFoldDB" id="A0A4R6Z032"/>
<name>A0A4R6Z032_9GAMM</name>
<comment type="caution">
    <text evidence="1">The sequence shown here is derived from an EMBL/GenBank/DDBJ whole genome shotgun (WGS) entry which is preliminary data.</text>
</comment>
<accession>A0A4R6Z032</accession>
<evidence type="ECO:0000313" key="2">
    <source>
        <dbReference type="Proteomes" id="UP000295293"/>
    </source>
</evidence>
<gene>
    <name evidence="1" type="ORF">DFR29_10548</name>
</gene>
<keyword evidence="2" id="KW-1185">Reference proteome</keyword>
<dbReference type="EMBL" id="SNZH01000005">
    <property type="protein sequence ID" value="TDR44867.1"/>
    <property type="molecule type" value="Genomic_DNA"/>
</dbReference>